<evidence type="ECO:0000313" key="8">
    <source>
        <dbReference type="Proteomes" id="UP000826656"/>
    </source>
</evidence>
<dbReference type="PANTHER" id="PTHR15348">
    <property type="entry name" value="AT-RICH INTERACTIVE DOMAIN-CONTAINING PROTEIN ARID DOMAIN- CONTAINING PROTEIN DEAD RINGER PROTEIN B-CELL REGULATOR OF IGH TRANSCRIPTION BRIGHT"/>
    <property type="match status" value="1"/>
</dbReference>
<dbReference type="SMART" id="SM00501">
    <property type="entry name" value="BRIGHT"/>
    <property type="match status" value="1"/>
</dbReference>
<dbReference type="Gene3D" id="1.10.150.60">
    <property type="entry name" value="ARID DNA-binding domain"/>
    <property type="match status" value="1"/>
</dbReference>
<sequence>MDEGDVEMRDAETNVPASDVLVSNESLVKYENGDKTGKNNSEDKTHEQTIEVMDYSIGKAPEPASLMFLINPSTANDGQHSGEASENISAMMVDGEDDEGSLEDQAAFIGKLGTFYREKAMEFKLPKFYGHPLNCLKLWRSVIRLGGYDRVTGFKLWRQVGDSFNPPK</sequence>
<evidence type="ECO:0000256" key="4">
    <source>
        <dbReference type="ARBA" id="ARBA00023242"/>
    </source>
</evidence>
<protein>
    <recommendedName>
        <fullName evidence="6">ARID domain-containing protein</fullName>
    </recommendedName>
</protein>
<dbReference type="SMART" id="SM01014">
    <property type="entry name" value="ARID"/>
    <property type="match status" value="1"/>
</dbReference>
<keyword evidence="1" id="KW-0805">Transcription regulation</keyword>
<organism evidence="7 8">
    <name type="scientific">Solanum tuberosum</name>
    <name type="common">Potato</name>
    <dbReference type="NCBI Taxonomy" id="4113"/>
    <lineage>
        <taxon>Eukaryota</taxon>
        <taxon>Viridiplantae</taxon>
        <taxon>Streptophyta</taxon>
        <taxon>Embryophyta</taxon>
        <taxon>Tracheophyta</taxon>
        <taxon>Spermatophyta</taxon>
        <taxon>Magnoliopsida</taxon>
        <taxon>eudicotyledons</taxon>
        <taxon>Gunneridae</taxon>
        <taxon>Pentapetalae</taxon>
        <taxon>asterids</taxon>
        <taxon>lamiids</taxon>
        <taxon>Solanales</taxon>
        <taxon>Solanaceae</taxon>
        <taxon>Solanoideae</taxon>
        <taxon>Solaneae</taxon>
        <taxon>Solanum</taxon>
    </lineage>
</organism>
<gene>
    <name evidence="7" type="ORF">KY290_012067</name>
</gene>
<reference evidence="7 8" key="1">
    <citation type="journal article" date="2021" name="bioRxiv">
        <title>Chromosome-scale and haplotype-resolved genome assembly of a tetraploid potato cultivar.</title>
        <authorList>
            <person name="Sun H."/>
            <person name="Jiao W.-B."/>
            <person name="Krause K."/>
            <person name="Campoy J.A."/>
            <person name="Goel M."/>
            <person name="Folz-Donahue K."/>
            <person name="Kukat C."/>
            <person name="Huettel B."/>
            <person name="Schneeberger K."/>
        </authorList>
    </citation>
    <scope>NUCLEOTIDE SEQUENCE [LARGE SCALE GENOMIC DNA]</scope>
    <source>
        <strain evidence="7">SolTubOtavaFocal</strain>
        <tissue evidence="7">Leaves</tissue>
    </source>
</reference>
<comment type="caution">
    <text evidence="7">The sequence shown here is derived from an EMBL/GenBank/DDBJ whole genome shotgun (WGS) entry which is preliminary data.</text>
</comment>
<evidence type="ECO:0000256" key="3">
    <source>
        <dbReference type="ARBA" id="ARBA00023163"/>
    </source>
</evidence>
<evidence type="ECO:0000256" key="1">
    <source>
        <dbReference type="ARBA" id="ARBA00023015"/>
    </source>
</evidence>
<proteinExistence type="predicted"/>
<feature type="compositionally biased region" description="Basic and acidic residues" evidence="5">
    <location>
        <begin position="1"/>
        <end position="12"/>
    </location>
</feature>
<evidence type="ECO:0000256" key="5">
    <source>
        <dbReference type="SAM" id="MobiDB-lite"/>
    </source>
</evidence>
<dbReference type="Pfam" id="PF01388">
    <property type="entry name" value="ARID"/>
    <property type="match status" value="1"/>
</dbReference>
<keyword evidence="8" id="KW-1185">Reference proteome</keyword>
<dbReference type="EMBL" id="JAIVGD010000005">
    <property type="protein sequence ID" value="KAH0774930.1"/>
    <property type="molecule type" value="Genomic_DNA"/>
</dbReference>
<dbReference type="Proteomes" id="UP000826656">
    <property type="component" value="Unassembled WGS sequence"/>
</dbReference>
<dbReference type="CDD" id="cd16100">
    <property type="entry name" value="ARID"/>
    <property type="match status" value="1"/>
</dbReference>
<feature type="region of interest" description="Disordered" evidence="5">
    <location>
        <begin position="1"/>
        <end position="44"/>
    </location>
</feature>
<evidence type="ECO:0000259" key="6">
    <source>
        <dbReference type="PROSITE" id="PS51011"/>
    </source>
</evidence>
<dbReference type="SUPFAM" id="SSF46774">
    <property type="entry name" value="ARID-like"/>
    <property type="match status" value="1"/>
</dbReference>
<feature type="compositionally biased region" description="Basic and acidic residues" evidence="5">
    <location>
        <begin position="31"/>
        <end position="44"/>
    </location>
</feature>
<feature type="domain" description="ARID" evidence="6">
    <location>
        <begin position="102"/>
        <end position="168"/>
    </location>
</feature>
<keyword evidence="4" id="KW-0539">Nucleus</keyword>
<evidence type="ECO:0000313" key="7">
    <source>
        <dbReference type="EMBL" id="KAH0774930.1"/>
    </source>
</evidence>
<keyword evidence="2" id="KW-0238">DNA-binding</keyword>
<accession>A0ABQ7W4M1</accession>
<name>A0ABQ7W4M1_SOLTU</name>
<keyword evidence="3" id="KW-0804">Transcription</keyword>
<dbReference type="InterPro" id="IPR045147">
    <property type="entry name" value="ARI3A/B/C"/>
</dbReference>
<dbReference type="InterPro" id="IPR036431">
    <property type="entry name" value="ARID_dom_sf"/>
</dbReference>
<dbReference type="InterPro" id="IPR001606">
    <property type="entry name" value="ARID_dom"/>
</dbReference>
<evidence type="ECO:0000256" key="2">
    <source>
        <dbReference type="ARBA" id="ARBA00023125"/>
    </source>
</evidence>
<dbReference type="PROSITE" id="PS51011">
    <property type="entry name" value="ARID"/>
    <property type="match status" value="1"/>
</dbReference>
<dbReference type="PANTHER" id="PTHR15348:SF17">
    <property type="entry name" value="AT-RICH INTERACTIVE DOMAIN-CONTAINING PROTEIN 5"/>
    <property type="match status" value="1"/>
</dbReference>